<gene>
    <name evidence="4" type="ORF">O4220_12235</name>
</gene>
<dbReference type="InterPro" id="IPR058644">
    <property type="entry name" value="Mtb12-like_C"/>
</dbReference>
<name>A0ABT4ME77_9NOCA</name>
<evidence type="ECO:0000313" key="4">
    <source>
        <dbReference type="EMBL" id="MCZ4519285.1"/>
    </source>
</evidence>
<proteinExistence type="inferred from homology"/>
<protein>
    <recommendedName>
        <fullName evidence="3">Low molecular weight antigen MTB12-like C-terminal domain-containing protein</fullName>
    </recommendedName>
</protein>
<evidence type="ECO:0000259" key="3">
    <source>
        <dbReference type="Pfam" id="PF26580"/>
    </source>
</evidence>
<evidence type="ECO:0000256" key="1">
    <source>
        <dbReference type="ARBA" id="ARBA00022729"/>
    </source>
</evidence>
<organism evidence="4 5">
    <name type="scientific">Rhodococcus ruber</name>
    <dbReference type="NCBI Taxonomy" id="1830"/>
    <lineage>
        <taxon>Bacteria</taxon>
        <taxon>Bacillati</taxon>
        <taxon>Actinomycetota</taxon>
        <taxon>Actinomycetes</taxon>
        <taxon>Mycobacteriales</taxon>
        <taxon>Nocardiaceae</taxon>
        <taxon>Rhodococcus</taxon>
    </lineage>
</organism>
<reference evidence="4" key="1">
    <citation type="submission" date="2022-12" db="EMBL/GenBank/DDBJ databases">
        <authorList>
            <person name="Krivoruchko A.V."/>
            <person name="Elkin A."/>
        </authorList>
    </citation>
    <scope>NUCLEOTIDE SEQUENCE</scope>
    <source>
        <strain evidence="4">IEGM 1391</strain>
    </source>
</reference>
<evidence type="ECO:0000256" key="2">
    <source>
        <dbReference type="ARBA" id="ARBA00093774"/>
    </source>
</evidence>
<dbReference type="Proteomes" id="UP001081071">
    <property type="component" value="Unassembled WGS sequence"/>
</dbReference>
<feature type="domain" description="Low molecular weight antigen MTB12-like C-terminal" evidence="3">
    <location>
        <begin position="65"/>
        <end position="174"/>
    </location>
</feature>
<dbReference type="PROSITE" id="PS51257">
    <property type="entry name" value="PROKAR_LIPOPROTEIN"/>
    <property type="match status" value="1"/>
</dbReference>
<comment type="similarity">
    <text evidence="2">Belongs to the MTB12 family.</text>
</comment>
<dbReference type="EMBL" id="JAPWIJ010000004">
    <property type="protein sequence ID" value="MCZ4519285.1"/>
    <property type="molecule type" value="Genomic_DNA"/>
</dbReference>
<comment type="caution">
    <text evidence="4">The sequence shown here is derived from an EMBL/GenBank/DDBJ whole genome shotgun (WGS) entry which is preliminary data.</text>
</comment>
<keyword evidence="1" id="KW-0732">Signal</keyword>
<accession>A0ABT4ME77</accession>
<dbReference type="Pfam" id="PF26580">
    <property type="entry name" value="Mtb12_C"/>
    <property type="match status" value="1"/>
</dbReference>
<sequence>MTQSEKDKHLKLRNTRRAMVAGIAIAAALTMTACSSDDGGTTDTTTTAATTTSAVAAPEGGAYPPAPTVEELNTQLMRGLDPNVPVEEKAALIQGASEDPDLINQVAAAAVANNAQIEITSIDDLGTGVLNAGITITLNGQANPGTFQFVPEDGVWKLSKENACGIVSLAQLTSPACPAP</sequence>
<evidence type="ECO:0000313" key="5">
    <source>
        <dbReference type="Proteomes" id="UP001081071"/>
    </source>
</evidence>
<keyword evidence="5" id="KW-1185">Reference proteome</keyword>